<proteinExistence type="predicted"/>
<protein>
    <submittedName>
        <fullName evidence="3">Extensin family protein</fullName>
    </submittedName>
</protein>
<keyword evidence="4" id="KW-1185">Reference proteome</keyword>
<reference evidence="3 4" key="1">
    <citation type="submission" date="2018-12" db="EMBL/GenBank/DDBJ databases">
        <title>Complete genome sequencing of Tabrizicola sp. K13M18.</title>
        <authorList>
            <person name="Bae J.-W."/>
        </authorList>
    </citation>
    <scope>NUCLEOTIDE SEQUENCE [LARGE SCALE GENOMIC DNA]</scope>
    <source>
        <strain evidence="3 4">K13M18</strain>
    </source>
</reference>
<accession>A0A3S8U857</accession>
<feature type="domain" description="Extensin-like C-terminal" evidence="2">
    <location>
        <begin position="199"/>
        <end position="348"/>
    </location>
</feature>
<name>A0A3S8U857_9RHOB</name>
<gene>
    <name evidence="3" type="ORF">EI545_13225</name>
</gene>
<dbReference type="OrthoDB" id="9809788at2"/>
<sequence length="348" mass="36035">MASICTPISPARGKSGAGSSRLDRTPQCRILAALARRPRASDPVRLVLAAGLLCLAGMAVGQTVVDRSPRPLENPRLSTAIAAPEAVAPAAVPDGEEATGAETPPPVAAPDPAVEGSVLASSLRPVARPSALAERLASLRAASNAPGLDLSASQAEGEVDLAAVAPPTRKEKRRKKREAASMEGAVCGVASIKGEEIPPIGSKVGGCGVPEAVKVTSVAGVRLSQAATVDCSVAQALNTWVQDVAQPAFDGRLSELRIAAHYICRSRNNVKGAKISEHGKGRAIDISAFVLSDGKVLTVQDNYNRTLRRIYKAACGIFKTTLGPGSDGYHEDHFHFDTSARSGGAFCR</sequence>
<evidence type="ECO:0000259" key="2">
    <source>
        <dbReference type="Pfam" id="PF06904"/>
    </source>
</evidence>
<feature type="region of interest" description="Disordered" evidence="1">
    <location>
        <begin position="1"/>
        <end position="22"/>
    </location>
</feature>
<evidence type="ECO:0000313" key="3">
    <source>
        <dbReference type="EMBL" id="AZL59710.1"/>
    </source>
</evidence>
<dbReference type="Proteomes" id="UP000282002">
    <property type="component" value="Chromosome"/>
</dbReference>
<dbReference type="EMBL" id="CP034328">
    <property type="protein sequence ID" value="AZL59710.1"/>
    <property type="molecule type" value="Genomic_DNA"/>
</dbReference>
<evidence type="ECO:0000313" key="4">
    <source>
        <dbReference type="Proteomes" id="UP000282002"/>
    </source>
</evidence>
<dbReference type="KEGG" id="taw:EI545_13225"/>
<evidence type="ECO:0000256" key="1">
    <source>
        <dbReference type="SAM" id="MobiDB-lite"/>
    </source>
</evidence>
<organism evidence="3 4">
    <name type="scientific">Tabrizicola piscis</name>
    <dbReference type="NCBI Taxonomy" id="2494374"/>
    <lineage>
        <taxon>Bacteria</taxon>
        <taxon>Pseudomonadati</taxon>
        <taxon>Pseudomonadota</taxon>
        <taxon>Alphaproteobacteria</taxon>
        <taxon>Rhodobacterales</taxon>
        <taxon>Paracoccaceae</taxon>
        <taxon>Tabrizicola</taxon>
    </lineage>
</organism>
<dbReference type="AlphaFoldDB" id="A0A3S8U857"/>
<feature type="region of interest" description="Disordered" evidence="1">
    <location>
        <begin position="91"/>
        <end position="113"/>
    </location>
</feature>
<dbReference type="InterPro" id="IPR009683">
    <property type="entry name" value="Extensin-like_C"/>
</dbReference>
<dbReference type="Pfam" id="PF06904">
    <property type="entry name" value="Extensin-like_C"/>
    <property type="match status" value="1"/>
</dbReference>